<dbReference type="RefSeq" id="WP_167529369.1">
    <property type="nucleotide sequence ID" value="NZ_VITY01000019.1"/>
</dbReference>
<organism evidence="1 2">
    <name type="scientific">Bradyrhizobium macuxiense</name>
    <dbReference type="NCBI Taxonomy" id="1755647"/>
    <lineage>
        <taxon>Bacteria</taxon>
        <taxon>Pseudomonadati</taxon>
        <taxon>Pseudomonadota</taxon>
        <taxon>Alphaproteobacteria</taxon>
        <taxon>Hyphomicrobiales</taxon>
        <taxon>Nitrobacteraceae</taxon>
        <taxon>Bradyrhizobium</taxon>
    </lineage>
</organism>
<dbReference type="AlphaFoldDB" id="A0A560KXS1"/>
<dbReference type="Proteomes" id="UP000321304">
    <property type="component" value="Unassembled WGS sequence"/>
</dbReference>
<proteinExistence type="predicted"/>
<evidence type="ECO:0000313" key="2">
    <source>
        <dbReference type="Proteomes" id="UP000321304"/>
    </source>
</evidence>
<name>A0A560KXS1_9BRAD</name>
<keyword evidence="2" id="KW-1185">Reference proteome</keyword>
<comment type="caution">
    <text evidence="1">The sequence shown here is derived from an EMBL/GenBank/DDBJ whole genome shotgun (WGS) entry which is preliminary data.</text>
</comment>
<reference evidence="1 2" key="1">
    <citation type="submission" date="2019-06" db="EMBL/GenBank/DDBJ databases">
        <title>Genomic Encyclopedia of Type Strains, Phase IV (KMG-V): Genome sequencing to study the core and pangenomes of soil and plant-associated prokaryotes.</title>
        <authorList>
            <person name="Whitman W."/>
        </authorList>
    </citation>
    <scope>NUCLEOTIDE SEQUENCE [LARGE SCALE GENOMIC DNA]</scope>
    <source>
        <strain evidence="1 2">BR 10355</strain>
    </source>
</reference>
<gene>
    <name evidence="1" type="ORF">FBZ93_11932</name>
</gene>
<dbReference type="PROSITE" id="PS51257">
    <property type="entry name" value="PROKAR_LIPOPROTEIN"/>
    <property type="match status" value="1"/>
</dbReference>
<protein>
    <submittedName>
        <fullName evidence="1">Uncharacterized protein</fullName>
    </submittedName>
</protein>
<accession>A0A560KXS1</accession>
<dbReference type="EMBL" id="VITY01000019">
    <property type="protein sequence ID" value="TWB88043.1"/>
    <property type="molecule type" value="Genomic_DNA"/>
</dbReference>
<sequence>MGAILGRALFQVMVVLAAVGIVALACMAVHGGYARAATQLAAKFTPPF</sequence>
<evidence type="ECO:0000313" key="1">
    <source>
        <dbReference type="EMBL" id="TWB88043.1"/>
    </source>
</evidence>